<name>A0A2P7YFH8_9ASCO</name>
<feature type="compositionally biased region" description="Polar residues" evidence="1">
    <location>
        <begin position="474"/>
        <end position="488"/>
    </location>
</feature>
<dbReference type="OrthoDB" id="4018768at2759"/>
<evidence type="ECO:0000313" key="3">
    <source>
        <dbReference type="Proteomes" id="UP000241107"/>
    </source>
</evidence>
<protein>
    <submittedName>
        <fullName evidence="2">Uncharacterized protein</fullName>
    </submittedName>
</protein>
<dbReference type="RefSeq" id="XP_024711609.1">
    <property type="nucleotide sequence ID" value="XM_024860229.1"/>
</dbReference>
<reference evidence="2 3" key="1">
    <citation type="submission" date="2018-03" db="EMBL/GenBank/DDBJ databases">
        <title>Candida pseudohaemulonii genome assembly and annotation.</title>
        <authorList>
            <person name="Munoz J.F."/>
            <person name="Gade L.G."/>
            <person name="Chow N.A."/>
            <person name="Litvintseva A.P."/>
            <person name="Loparev V.N."/>
            <person name="Cuomo C.A."/>
        </authorList>
    </citation>
    <scope>NUCLEOTIDE SEQUENCE [LARGE SCALE GENOMIC DNA]</scope>
    <source>
        <strain evidence="2 3">B12108</strain>
    </source>
</reference>
<organism evidence="2 3">
    <name type="scientific">Candidozyma pseudohaemuli</name>
    <dbReference type="NCBI Taxonomy" id="418784"/>
    <lineage>
        <taxon>Eukaryota</taxon>
        <taxon>Fungi</taxon>
        <taxon>Dikarya</taxon>
        <taxon>Ascomycota</taxon>
        <taxon>Saccharomycotina</taxon>
        <taxon>Pichiomycetes</taxon>
        <taxon>Metschnikowiaceae</taxon>
        <taxon>Candidozyma</taxon>
    </lineage>
</organism>
<sequence length="522" mass="58722">MSRIDDLLRMADAILNRSESIALSMDESNTLILRIILLNSQITAADSEIDAMTELLNKNNVCINEFEKLHERSYFLDSNLHLNESFTNETSFLNLNKEYNYMLDTFRHHNQRFLSHEEPVQQTHVPNKELKNMLSISNLNLRPLRCRNQKVEKKKSRYRLSAAYTLNPLLENEEAIRNISKLSAGTYDHQDSIMDMQHDTTGISSSSETHDYDFYGGSASESPTFKRLNPVDMSKLDLDIDSLSHCSGLSGLPVSPKFDLDNFDDFLRPSRVDLSKAFPAPLKKSSSHDLIFSEKEKTFKPSFKFHNPAATIINKGNVSQPTVETIFTSTVEDKPQQGPSKSFKDHSKNILHQLKPDESPIKKQQPVTPKRSNINIFNLLNSPLGSPRGFSHQAPVQNTARRGSIDQFGKSLTSSFLHLIHNNPSPSKTQAPAAPTVVHESPPEGIKKLRKGLRDPISIPNDIKSRRLPPGENSFRSGSHSSLTIGNNKANIVQGRGLSKRPMNGPSNQQLFRQVLSESLLF</sequence>
<dbReference type="GeneID" id="36568303"/>
<comment type="caution">
    <text evidence="2">The sequence shown here is derived from an EMBL/GenBank/DDBJ whole genome shotgun (WGS) entry which is preliminary data.</text>
</comment>
<evidence type="ECO:0000313" key="2">
    <source>
        <dbReference type="EMBL" id="PSK34723.1"/>
    </source>
</evidence>
<accession>A0A2P7YFH8</accession>
<dbReference type="Proteomes" id="UP000241107">
    <property type="component" value="Unassembled WGS sequence"/>
</dbReference>
<proteinExistence type="predicted"/>
<dbReference type="AlphaFoldDB" id="A0A2P7YFH8"/>
<dbReference type="EMBL" id="PYFQ01000019">
    <property type="protein sequence ID" value="PSK34723.1"/>
    <property type="molecule type" value="Genomic_DNA"/>
</dbReference>
<dbReference type="VEuPathDB" id="FungiDB:C7M61_004916"/>
<evidence type="ECO:0000256" key="1">
    <source>
        <dbReference type="SAM" id="MobiDB-lite"/>
    </source>
</evidence>
<keyword evidence="3" id="KW-1185">Reference proteome</keyword>
<gene>
    <name evidence="2" type="ORF">C7M61_004916</name>
</gene>
<feature type="region of interest" description="Disordered" evidence="1">
    <location>
        <begin position="425"/>
        <end position="488"/>
    </location>
</feature>